<dbReference type="PANTHER" id="PTHR43257">
    <property type="entry name" value="PYRUVATE DEHYDROGENASE E1 COMPONENT BETA SUBUNIT"/>
    <property type="match status" value="1"/>
</dbReference>
<dbReference type="Pfam" id="PF02779">
    <property type="entry name" value="Transket_pyr"/>
    <property type="match status" value="1"/>
</dbReference>
<comment type="cofactor">
    <cofactor evidence="1">
        <name>thiamine diphosphate</name>
        <dbReference type="ChEBI" id="CHEBI:58937"/>
    </cofactor>
</comment>
<dbReference type="CDD" id="cd02000">
    <property type="entry name" value="TPP_E1_PDC_ADC_BCADC"/>
    <property type="match status" value="1"/>
</dbReference>
<dbReference type="Pfam" id="PF00676">
    <property type="entry name" value="E1_dh"/>
    <property type="match status" value="1"/>
</dbReference>
<evidence type="ECO:0000256" key="3">
    <source>
        <dbReference type="ARBA" id="ARBA00023002"/>
    </source>
</evidence>
<keyword evidence="3" id="KW-0560">Oxidoreductase</keyword>
<dbReference type="FunFam" id="3.40.50.970:FF:000001">
    <property type="entry name" value="Pyruvate dehydrogenase E1 beta subunit"/>
    <property type="match status" value="1"/>
</dbReference>
<dbReference type="InterPro" id="IPR001017">
    <property type="entry name" value="DH_E1"/>
</dbReference>
<sequence>MKSQTTNTIYFDYNRAKIEDETLINLYKSMLKPRMIEEKMLILLRQGKVSKWFSGIGQEAISVGVTTVLDKDEYILPMHRNLAVFTTREIPLYRLFSQWQGKANGFTKGRDRSFHFGTQEFNIIGMISHLGPQFGVADGIALANKLRDNKKVCAVFTGEGGTSEGDIHEALNVASVWQLPVLFCIENNGYGLSTPTNEQYNCENLAERGKGYGMESHIIDGNNILEVYSTLKKLVESMRIDPRPVLLEFKTFRMRGHEEASGTKYVPDELLNEWAEKDPLINFEQYLLAEDLLSEEKIEDFKTAIKAEIDENLDIAFAEAEITADETIELNDVFQNFVYQEVKASNNTEELRLIDAISLGLRQSMERHDNLIIMGQDVAEYGGVFKITEGFVEAFGKERVRNTPICESAIVSAAMGLSINGFKSVVEMQFADFVTSGFNPVINHLAKSHYRWNENADVVIRMPCGAGVGAGPFHSQTNEAWFTHTPGLKVVYPAFPYDAKGLLATAIEDPNPVLFFEHKALYRSIRQEVPTDYFTIPLGKAALLREGTDVTIVTYGAGVHWALETLNEETGIKADLIDLRTLMPLDTEAIYESVKKTGRVIILQEDSLFGGMASDISALISENCFEFLDAPIKRVASMETPIPFTKNLEDQYLPKNKFRKELKKLLDY</sequence>
<dbReference type="SMART" id="SM00861">
    <property type="entry name" value="Transket_pyr"/>
    <property type="match status" value="1"/>
</dbReference>
<accession>A0A3L9YVB6</accession>
<protein>
    <submittedName>
        <fullName evidence="6">2-oxoisovalerate dehydrogenase E1 component</fullName>
    </submittedName>
</protein>
<dbReference type="OrthoDB" id="9771835at2"/>
<comment type="caution">
    <text evidence="6">The sequence shown here is derived from an EMBL/GenBank/DDBJ whole genome shotgun (WGS) entry which is preliminary data.</text>
</comment>
<organism evidence="6 7">
    <name type="scientific">Ulvibacter antarcticus</name>
    <dbReference type="NCBI Taxonomy" id="442714"/>
    <lineage>
        <taxon>Bacteria</taxon>
        <taxon>Pseudomonadati</taxon>
        <taxon>Bacteroidota</taxon>
        <taxon>Flavobacteriia</taxon>
        <taxon>Flavobacteriales</taxon>
        <taxon>Flavobacteriaceae</taxon>
        <taxon>Ulvibacter</taxon>
    </lineage>
</organism>
<keyword evidence="7" id="KW-1185">Reference proteome</keyword>
<dbReference type="SUPFAM" id="SSF52922">
    <property type="entry name" value="TK C-terminal domain-like"/>
    <property type="match status" value="1"/>
</dbReference>
<dbReference type="InterPro" id="IPR029061">
    <property type="entry name" value="THDP-binding"/>
</dbReference>
<evidence type="ECO:0000256" key="4">
    <source>
        <dbReference type="ARBA" id="ARBA00023052"/>
    </source>
</evidence>
<evidence type="ECO:0000259" key="5">
    <source>
        <dbReference type="SMART" id="SM00861"/>
    </source>
</evidence>
<dbReference type="InterPro" id="IPR005475">
    <property type="entry name" value="Transketolase-like_Pyr-bd"/>
</dbReference>
<name>A0A3L9YVB6_9FLAO</name>
<dbReference type="AlphaFoldDB" id="A0A3L9YVB6"/>
<dbReference type="SUPFAM" id="SSF52518">
    <property type="entry name" value="Thiamin diphosphate-binding fold (THDP-binding)"/>
    <property type="match status" value="2"/>
</dbReference>
<evidence type="ECO:0000256" key="2">
    <source>
        <dbReference type="ARBA" id="ARBA00003906"/>
    </source>
</evidence>
<dbReference type="Pfam" id="PF02780">
    <property type="entry name" value="Transketolase_C"/>
    <property type="match status" value="1"/>
</dbReference>
<dbReference type="GO" id="GO:0016624">
    <property type="term" value="F:oxidoreductase activity, acting on the aldehyde or oxo group of donors, disulfide as acceptor"/>
    <property type="evidence" value="ECO:0007669"/>
    <property type="project" value="InterPro"/>
</dbReference>
<dbReference type="PANTHER" id="PTHR43257:SF2">
    <property type="entry name" value="PYRUVATE DEHYDROGENASE E1 COMPONENT SUBUNIT BETA"/>
    <property type="match status" value="1"/>
</dbReference>
<dbReference type="Gene3D" id="3.40.50.970">
    <property type="match status" value="2"/>
</dbReference>
<keyword evidence="4" id="KW-0786">Thiamine pyrophosphate</keyword>
<feature type="domain" description="Transketolase-like pyrimidine-binding" evidence="5">
    <location>
        <begin position="351"/>
        <end position="524"/>
    </location>
</feature>
<evidence type="ECO:0000313" key="7">
    <source>
        <dbReference type="Proteomes" id="UP000271339"/>
    </source>
</evidence>
<dbReference type="CDD" id="cd07036">
    <property type="entry name" value="TPP_PYR_E1-PDHc-beta_like"/>
    <property type="match status" value="1"/>
</dbReference>
<comment type="function">
    <text evidence="2">E1 component of the 2-oxoglutarate dehydrogenase (OGDH) complex which catalyzes the decarboxylation of 2-oxoglutarate, the first step in the conversion of 2-oxoglutarate to succinyl-CoA and CO(2).</text>
</comment>
<reference evidence="6 7" key="1">
    <citation type="submission" date="2018-10" db="EMBL/GenBank/DDBJ databases">
        <title>Genomic Encyclopedia of Archaeal and Bacterial Type Strains, Phase II (KMG-II): from individual species to whole genera.</title>
        <authorList>
            <person name="Goeker M."/>
        </authorList>
    </citation>
    <scope>NUCLEOTIDE SEQUENCE [LARGE SCALE GENOMIC DNA]</scope>
    <source>
        <strain evidence="6 7">DSM 23424</strain>
    </source>
</reference>
<dbReference type="InterPro" id="IPR033248">
    <property type="entry name" value="Transketolase_C"/>
</dbReference>
<dbReference type="FunFam" id="3.40.50.920:FF:000001">
    <property type="entry name" value="Pyruvate dehydrogenase E1 beta subunit"/>
    <property type="match status" value="1"/>
</dbReference>
<evidence type="ECO:0000256" key="1">
    <source>
        <dbReference type="ARBA" id="ARBA00001964"/>
    </source>
</evidence>
<dbReference type="InterPro" id="IPR009014">
    <property type="entry name" value="Transketo_C/PFOR_II"/>
</dbReference>
<dbReference type="Gene3D" id="3.40.50.920">
    <property type="match status" value="1"/>
</dbReference>
<evidence type="ECO:0000313" key="6">
    <source>
        <dbReference type="EMBL" id="RMA64264.1"/>
    </source>
</evidence>
<gene>
    <name evidence="6" type="ORF">BXY75_1137</name>
</gene>
<proteinExistence type="predicted"/>
<dbReference type="EMBL" id="REFC01000012">
    <property type="protein sequence ID" value="RMA64264.1"/>
    <property type="molecule type" value="Genomic_DNA"/>
</dbReference>
<dbReference type="RefSeq" id="WP_121907362.1">
    <property type="nucleotide sequence ID" value="NZ_REFC01000012.1"/>
</dbReference>
<dbReference type="Proteomes" id="UP000271339">
    <property type="component" value="Unassembled WGS sequence"/>
</dbReference>